<dbReference type="EMBL" id="JAHUTI010055681">
    <property type="protein sequence ID" value="MED6250212.1"/>
    <property type="molecule type" value="Genomic_DNA"/>
</dbReference>
<evidence type="ECO:0000313" key="1">
    <source>
        <dbReference type="EMBL" id="MED6250212.1"/>
    </source>
</evidence>
<sequence length="101" mass="11137">MSRCLGRVEGVKPSDLAVGLNVVVVPGGYEVWIHVIGSGGCVQLKPPMSVSAGSDWPECSVIVFFTDLTHMQNHTEEAGEKFNKFMIWRYSTVRHLVVSKC</sequence>
<reference evidence="1 2" key="1">
    <citation type="submission" date="2021-07" db="EMBL/GenBank/DDBJ databases">
        <authorList>
            <person name="Palmer J.M."/>
        </authorList>
    </citation>
    <scope>NUCLEOTIDE SEQUENCE [LARGE SCALE GENOMIC DNA]</scope>
    <source>
        <strain evidence="1 2">AT_MEX2019</strain>
        <tissue evidence="1">Muscle</tissue>
    </source>
</reference>
<accession>A0ABU7BHT9</accession>
<proteinExistence type="predicted"/>
<gene>
    <name evidence="1" type="ORF">ATANTOWER_027015</name>
</gene>
<name>A0ABU7BHT9_9TELE</name>
<keyword evidence="2" id="KW-1185">Reference proteome</keyword>
<comment type="caution">
    <text evidence="1">The sequence shown here is derived from an EMBL/GenBank/DDBJ whole genome shotgun (WGS) entry which is preliminary data.</text>
</comment>
<organism evidence="1 2">
    <name type="scientific">Ataeniobius toweri</name>
    <dbReference type="NCBI Taxonomy" id="208326"/>
    <lineage>
        <taxon>Eukaryota</taxon>
        <taxon>Metazoa</taxon>
        <taxon>Chordata</taxon>
        <taxon>Craniata</taxon>
        <taxon>Vertebrata</taxon>
        <taxon>Euteleostomi</taxon>
        <taxon>Actinopterygii</taxon>
        <taxon>Neopterygii</taxon>
        <taxon>Teleostei</taxon>
        <taxon>Neoteleostei</taxon>
        <taxon>Acanthomorphata</taxon>
        <taxon>Ovalentaria</taxon>
        <taxon>Atherinomorphae</taxon>
        <taxon>Cyprinodontiformes</taxon>
        <taxon>Goodeidae</taxon>
        <taxon>Ataeniobius</taxon>
    </lineage>
</organism>
<protein>
    <submittedName>
        <fullName evidence="1">Uncharacterized protein</fullName>
    </submittedName>
</protein>
<evidence type="ECO:0000313" key="2">
    <source>
        <dbReference type="Proteomes" id="UP001345963"/>
    </source>
</evidence>
<dbReference type="Proteomes" id="UP001345963">
    <property type="component" value="Unassembled WGS sequence"/>
</dbReference>